<dbReference type="Gene3D" id="3.20.20.80">
    <property type="entry name" value="Glycosidases"/>
    <property type="match status" value="1"/>
</dbReference>
<feature type="signal peptide" evidence="2">
    <location>
        <begin position="1"/>
        <end position="40"/>
    </location>
</feature>
<dbReference type="PANTHER" id="PTHR36183:SF2">
    <property type="entry name" value="BETA-GLUCURONIDASE C-TERMINAL DOMAIN-CONTAINING PROTEIN"/>
    <property type="match status" value="1"/>
</dbReference>
<dbReference type="AlphaFoldDB" id="A0A5M6BQI1"/>
<dbReference type="Pfam" id="PF16862">
    <property type="entry name" value="Glyco_hydro_79C"/>
    <property type="match status" value="1"/>
</dbReference>
<proteinExistence type="predicted"/>
<dbReference type="OrthoDB" id="2796951at2759"/>
<feature type="region of interest" description="Disordered" evidence="1">
    <location>
        <begin position="637"/>
        <end position="658"/>
    </location>
</feature>
<dbReference type="InterPro" id="IPR013780">
    <property type="entry name" value="Glyco_hydro_b"/>
</dbReference>
<reference evidence="3" key="1">
    <citation type="submission" date="2017-08" db="EMBL/GenBank/DDBJ databases">
        <authorList>
            <person name="Cuomo C."/>
            <person name="Billmyre B."/>
            <person name="Heitman J."/>
        </authorList>
    </citation>
    <scope>NUCLEOTIDE SEQUENCE</scope>
    <source>
        <strain evidence="3">CBS 12478</strain>
    </source>
</reference>
<organism evidence="3 4">
    <name type="scientific">Kwoniella shandongensis</name>
    <dbReference type="NCBI Taxonomy" id="1734106"/>
    <lineage>
        <taxon>Eukaryota</taxon>
        <taxon>Fungi</taxon>
        <taxon>Dikarya</taxon>
        <taxon>Basidiomycota</taxon>
        <taxon>Agaricomycotina</taxon>
        <taxon>Tremellomycetes</taxon>
        <taxon>Tremellales</taxon>
        <taxon>Cryptococcaceae</taxon>
        <taxon>Kwoniella</taxon>
    </lineage>
</organism>
<dbReference type="InterPro" id="IPR017853">
    <property type="entry name" value="GH"/>
</dbReference>
<keyword evidence="4" id="KW-1185">Reference proteome</keyword>
<dbReference type="KEGG" id="ksn:43591809"/>
<dbReference type="GeneID" id="43591809"/>
<gene>
    <name evidence="3" type="ORF">CI109_102074</name>
</gene>
<feature type="region of interest" description="Disordered" evidence="1">
    <location>
        <begin position="1"/>
        <end position="20"/>
    </location>
</feature>
<keyword evidence="2" id="KW-0732">Signal</keyword>
<dbReference type="InterPro" id="IPR031728">
    <property type="entry name" value="GlcAase_C"/>
</dbReference>
<dbReference type="RefSeq" id="XP_031858076.1">
    <property type="nucleotide sequence ID" value="XM_032007638.1"/>
</dbReference>
<evidence type="ECO:0000313" key="4">
    <source>
        <dbReference type="Proteomes" id="UP000322225"/>
    </source>
</evidence>
<dbReference type="InterPro" id="IPR052974">
    <property type="entry name" value="GH79_Enzymes"/>
</dbReference>
<feature type="chain" id="PRO_5043557116" evidence="2">
    <location>
        <begin position="41"/>
        <end position="686"/>
    </location>
</feature>
<dbReference type="SUPFAM" id="SSF51445">
    <property type="entry name" value="(Trans)glycosidases"/>
    <property type="match status" value="1"/>
</dbReference>
<dbReference type="Proteomes" id="UP000322225">
    <property type="component" value="Chromosome 4"/>
</dbReference>
<dbReference type="EMBL" id="CP144054">
    <property type="protein sequence ID" value="WWD17633.1"/>
    <property type="molecule type" value="Genomic_DNA"/>
</dbReference>
<reference evidence="3" key="2">
    <citation type="submission" date="2024-01" db="EMBL/GenBank/DDBJ databases">
        <title>Comparative genomics of Cryptococcus and Kwoniella reveals pathogenesis evolution and contrasting modes of karyotype evolution via chromosome fusion or intercentromeric recombination.</title>
        <authorList>
            <person name="Coelho M.A."/>
            <person name="David-Palma M."/>
            <person name="Shea T."/>
            <person name="Bowers K."/>
            <person name="McGinley-Smith S."/>
            <person name="Mohammad A.W."/>
            <person name="Gnirke A."/>
            <person name="Yurkov A.M."/>
            <person name="Nowrousian M."/>
            <person name="Sun S."/>
            <person name="Cuomo C.A."/>
            <person name="Heitman J."/>
        </authorList>
    </citation>
    <scope>NUCLEOTIDE SEQUENCE</scope>
    <source>
        <strain evidence="3">CBS 12478</strain>
    </source>
</reference>
<feature type="compositionally biased region" description="Low complexity" evidence="1">
    <location>
        <begin position="7"/>
        <end position="20"/>
    </location>
</feature>
<dbReference type="PANTHER" id="PTHR36183">
    <property type="entry name" value="BETA-GLUCURONIDASE"/>
    <property type="match status" value="1"/>
</dbReference>
<name>A0A5M6BQI1_9TREE</name>
<sequence>MPRQIHSAASSSSTSPSTRPRLLHPLSLLTSLFLISTASAQSLTLYTGGSTPTATSASAASSAAYTGLAAYDPLTLVPPAPPGTPVTTLNLALPPDSQSVFDSGKQLSIEQKGNFLGFSIELSVANSLMGSSSRNLKVPFLNYMANIQTRAGAGPLIRVGGNSQEDSTIFTDGLEDNAVLDKIKVSAGVTDTPVINYSPELFYLMANVTSLVGAEWFFGLAFNESTVDTPTGNVPIAATYAQQILGSSLRGLSVGNEPDLYVDHNKRAAGYGVTDYVSEFNKMTQSVLSDGSLSNSVAFLGPSVCCDVIGFEMDDVLNAGWLTANVDHLAAVAVQHYPTNNCQINGNVIQAQDIFADFLNHTSAQSLVSPYLGNAATVQAAGKEMIMLETNTASCGGFPGLSDSFGAAMWMTDYALQMAYGNFSAALMHVGGQNVYYNPFTPPPSNQSTTKQWTTGSVYYSTLLISEAFGQSNVSRVVDMTPSTDVDANAIFHPAYAVYENDAPSRVVLFNYIDDATGANDLSTTITLSGATLGATEVYVRYFRAPTVSEQYDITWANQTLGYSFASDGRLAGTQETVTITCTDGSCVVPVKAPSIAIVFMTQDALTASTAKQDVQTEYATSVIGSGSATVDAQALQTSNGDTSQGKGGNTSKGAKSWGMPRIDGKRIVGSVFTASIFSAVLALTI</sequence>
<evidence type="ECO:0000256" key="1">
    <source>
        <dbReference type="SAM" id="MobiDB-lite"/>
    </source>
</evidence>
<evidence type="ECO:0000313" key="3">
    <source>
        <dbReference type="EMBL" id="WWD17633.1"/>
    </source>
</evidence>
<protein>
    <submittedName>
        <fullName evidence="3">Uncharacterized protein</fullName>
    </submittedName>
</protein>
<evidence type="ECO:0000256" key="2">
    <source>
        <dbReference type="SAM" id="SignalP"/>
    </source>
</evidence>
<dbReference type="Gene3D" id="2.60.40.1180">
    <property type="entry name" value="Golgi alpha-mannosidase II"/>
    <property type="match status" value="1"/>
</dbReference>
<accession>A0A5M6BQI1</accession>